<evidence type="ECO:0000259" key="2">
    <source>
        <dbReference type="Pfam" id="PF04773"/>
    </source>
</evidence>
<dbReference type="InterPro" id="IPR006860">
    <property type="entry name" value="FecR"/>
</dbReference>
<evidence type="ECO:0000259" key="3">
    <source>
        <dbReference type="Pfam" id="PF16344"/>
    </source>
</evidence>
<sequence length="399" mass="45404">MGMTKSEHIKNLLQRFIKNTISKSEFEELFGYLHEIDVEEDVKDSMKQHWEKINADLTNDALKPSDNDQLLEAVLEKIDLKKSPEKSSAITTKHIYKRYAIAATITLFFGIGMGYLYYTNFINSNSKSAPEIPAEVITLQLDNGDVKIISDKESEQIVNAKGLVVGTRTGNSIAYTNNISEEKLAYNTLTVPYGKRFQVVLSDGTKVHLNAGTSLRYPIKFLNGLNREVFLDGEAYFDVVKDAKHPFLVNAKDLNIKVLGTRFNITSYPENEMINTILVEGAVEVFEKDKDTEAPLVLKPGYKASWHKQHKNINVEKVNIEQYVAWMNGRLILNEVPFEAIQKKLQRQYNVTFINNNEALKSRKFTGRFDIESIDQVMKSLSISASFNYVLNNNQIIIN</sequence>
<keyword evidence="1" id="KW-0812">Transmembrane</keyword>
<dbReference type="PANTHER" id="PTHR30273:SF2">
    <property type="entry name" value="PROTEIN FECR"/>
    <property type="match status" value="1"/>
</dbReference>
<protein>
    <recommendedName>
        <fullName evidence="6">Iron dicitrate transport regulator FecR</fullName>
    </recommendedName>
</protein>
<keyword evidence="1" id="KW-0472">Membrane</keyword>
<dbReference type="Gene3D" id="3.55.50.30">
    <property type="match status" value="1"/>
</dbReference>
<dbReference type="EMBL" id="CP025791">
    <property type="protein sequence ID" value="AUP80615.1"/>
    <property type="molecule type" value="Genomic_DNA"/>
</dbReference>
<keyword evidence="1" id="KW-1133">Transmembrane helix</keyword>
<feature type="domain" description="Protein FecR C-terminal" evidence="3">
    <location>
        <begin position="330"/>
        <end position="398"/>
    </location>
</feature>
<dbReference type="PANTHER" id="PTHR30273">
    <property type="entry name" value="PERIPLASMIC SIGNAL SENSOR AND SIGMA FACTOR ACTIVATOR FECR-RELATED"/>
    <property type="match status" value="1"/>
</dbReference>
<feature type="domain" description="FecR protein" evidence="2">
    <location>
        <begin position="189"/>
        <end position="284"/>
    </location>
</feature>
<evidence type="ECO:0000256" key="1">
    <source>
        <dbReference type="SAM" id="Phobius"/>
    </source>
</evidence>
<name>A0A2K9PU69_9FLAO</name>
<dbReference type="AlphaFoldDB" id="A0A2K9PU69"/>
<evidence type="ECO:0000313" key="4">
    <source>
        <dbReference type="EMBL" id="AUP80615.1"/>
    </source>
</evidence>
<reference evidence="4 5" key="1">
    <citation type="submission" date="2018-01" db="EMBL/GenBank/DDBJ databases">
        <title>Complete genome sequence of Flavivirga eckloniae ECD14 isolated from seaweed Ecklonia cava.</title>
        <authorList>
            <person name="Lee J.H."/>
            <person name="Baik K.S."/>
            <person name="Seong C.N."/>
        </authorList>
    </citation>
    <scope>NUCLEOTIDE SEQUENCE [LARGE SCALE GENOMIC DNA]</scope>
    <source>
        <strain evidence="4 5">ECD14</strain>
    </source>
</reference>
<dbReference type="Gene3D" id="2.60.120.1440">
    <property type="match status" value="1"/>
</dbReference>
<gene>
    <name evidence="4" type="ORF">C1H87_18615</name>
</gene>
<dbReference type="GO" id="GO:0016989">
    <property type="term" value="F:sigma factor antagonist activity"/>
    <property type="evidence" value="ECO:0007669"/>
    <property type="project" value="TreeGrafter"/>
</dbReference>
<organism evidence="4 5">
    <name type="scientific">Flavivirga eckloniae</name>
    <dbReference type="NCBI Taxonomy" id="1803846"/>
    <lineage>
        <taxon>Bacteria</taxon>
        <taxon>Pseudomonadati</taxon>
        <taxon>Bacteroidota</taxon>
        <taxon>Flavobacteriia</taxon>
        <taxon>Flavobacteriales</taxon>
        <taxon>Flavobacteriaceae</taxon>
        <taxon>Flavivirga</taxon>
    </lineage>
</organism>
<dbReference type="InterPro" id="IPR032508">
    <property type="entry name" value="FecR_C"/>
</dbReference>
<keyword evidence="5" id="KW-1185">Reference proteome</keyword>
<evidence type="ECO:0008006" key="6">
    <source>
        <dbReference type="Google" id="ProtNLM"/>
    </source>
</evidence>
<dbReference type="KEGG" id="fek:C1H87_18615"/>
<dbReference type="FunFam" id="2.60.120.1440:FF:000001">
    <property type="entry name" value="Putative anti-sigma factor"/>
    <property type="match status" value="1"/>
</dbReference>
<dbReference type="Pfam" id="PF16344">
    <property type="entry name" value="FecR_C"/>
    <property type="match status" value="1"/>
</dbReference>
<accession>A0A2K9PU69</accession>
<feature type="transmembrane region" description="Helical" evidence="1">
    <location>
        <begin position="99"/>
        <end position="118"/>
    </location>
</feature>
<dbReference type="Pfam" id="PF04773">
    <property type="entry name" value="FecR"/>
    <property type="match status" value="1"/>
</dbReference>
<proteinExistence type="predicted"/>
<evidence type="ECO:0000313" key="5">
    <source>
        <dbReference type="Proteomes" id="UP000235826"/>
    </source>
</evidence>
<dbReference type="InterPro" id="IPR012373">
    <property type="entry name" value="Ferrdict_sens_TM"/>
</dbReference>
<dbReference type="Proteomes" id="UP000235826">
    <property type="component" value="Chromosome"/>
</dbReference>